<sequence length="158" mass="17990">MDRIYQYPFFNRPQSQGLNNKNKDGWSAYTPVSEWSSLLASQGDKWRISYLNRDYKVCSSYPSTIIVPRIIDDNVIISSANFRDNGRFPILCYRHDGGSILFRSGQPSCGPNGKRCQEDERLLNSVLGGGRRGYIIDTRTLNQARILKIVVVVVLKLI</sequence>
<dbReference type="SUPFAM" id="SSF52799">
    <property type="entry name" value="(Phosphotyrosine protein) phosphatases II"/>
    <property type="match status" value="1"/>
</dbReference>
<name>A0A834XQ76_APHGI</name>
<keyword evidence="4" id="KW-1185">Reference proteome</keyword>
<evidence type="ECO:0000313" key="4">
    <source>
        <dbReference type="Proteomes" id="UP000639338"/>
    </source>
</evidence>
<comment type="caution">
    <text evidence="3">The sequence shown here is derived from an EMBL/GenBank/DDBJ whole genome shotgun (WGS) entry which is preliminary data.</text>
</comment>
<dbReference type="PANTHER" id="PTHR10807">
    <property type="entry name" value="MYOTUBULARIN-RELATED"/>
    <property type="match status" value="1"/>
</dbReference>
<reference evidence="3 4" key="1">
    <citation type="submission" date="2020-08" db="EMBL/GenBank/DDBJ databases">
        <title>Aphidius gifuensis genome sequencing and assembly.</title>
        <authorList>
            <person name="Du Z."/>
        </authorList>
    </citation>
    <scope>NUCLEOTIDE SEQUENCE [LARGE SCALE GENOMIC DNA]</scope>
    <source>
        <strain evidence="3">YNYX2018</strain>
        <tissue evidence="3">Adults</tissue>
    </source>
</reference>
<dbReference type="GO" id="GO:0005737">
    <property type="term" value="C:cytoplasm"/>
    <property type="evidence" value="ECO:0007669"/>
    <property type="project" value="TreeGrafter"/>
</dbReference>
<proteinExistence type="inferred from homology"/>
<dbReference type="Pfam" id="PF06602">
    <property type="entry name" value="Myotub-related"/>
    <property type="match status" value="1"/>
</dbReference>
<dbReference type="PANTHER" id="PTHR10807:SF73">
    <property type="entry name" value="LD06050P"/>
    <property type="match status" value="1"/>
</dbReference>
<evidence type="ECO:0000259" key="2">
    <source>
        <dbReference type="PROSITE" id="PS51339"/>
    </source>
</evidence>
<gene>
    <name evidence="3" type="ORF">HCN44_000432</name>
</gene>
<evidence type="ECO:0000256" key="1">
    <source>
        <dbReference type="ARBA" id="ARBA00007471"/>
    </source>
</evidence>
<evidence type="ECO:0000313" key="3">
    <source>
        <dbReference type="EMBL" id="KAF7990627.1"/>
    </source>
</evidence>
<accession>A0A834XQ76</accession>
<dbReference type="InterPro" id="IPR030564">
    <property type="entry name" value="Myotubularin"/>
</dbReference>
<dbReference type="EMBL" id="JACMRX010000004">
    <property type="protein sequence ID" value="KAF7990627.1"/>
    <property type="molecule type" value="Genomic_DNA"/>
</dbReference>
<feature type="domain" description="Myotubularin phosphatase" evidence="2">
    <location>
        <begin position="25"/>
        <end position="158"/>
    </location>
</feature>
<organism evidence="3 4">
    <name type="scientific">Aphidius gifuensis</name>
    <name type="common">Parasitoid wasp</name>
    <dbReference type="NCBI Taxonomy" id="684658"/>
    <lineage>
        <taxon>Eukaryota</taxon>
        <taxon>Metazoa</taxon>
        <taxon>Ecdysozoa</taxon>
        <taxon>Arthropoda</taxon>
        <taxon>Hexapoda</taxon>
        <taxon>Insecta</taxon>
        <taxon>Pterygota</taxon>
        <taxon>Neoptera</taxon>
        <taxon>Endopterygota</taxon>
        <taxon>Hymenoptera</taxon>
        <taxon>Apocrita</taxon>
        <taxon>Ichneumonoidea</taxon>
        <taxon>Braconidae</taxon>
        <taxon>Aphidiinae</taxon>
        <taxon>Aphidius</taxon>
    </lineage>
</organism>
<dbReference type="GO" id="GO:0046856">
    <property type="term" value="P:phosphatidylinositol dephosphorylation"/>
    <property type="evidence" value="ECO:0007669"/>
    <property type="project" value="TreeGrafter"/>
</dbReference>
<comment type="similarity">
    <text evidence="1">Belongs to the protein-tyrosine phosphatase family. Non-receptor class myotubularin subfamily.</text>
</comment>
<dbReference type="GO" id="GO:0010507">
    <property type="term" value="P:negative regulation of autophagy"/>
    <property type="evidence" value="ECO:0007669"/>
    <property type="project" value="TreeGrafter"/>
</dbReference>
<dbReference type="PROSITE" id="PS51339">
    <property type="entry name" value="PPASE_MYOTUBULARIN"/>
    <property type="match status" value="1"/>
</dbReference>
<dbReference type="GO" id="GO:0019903">
    <property type="term" value="F:protein phosphatase binding"/>
    <property type="evidence" value="ECO:0007669"/>
    <property type="project" value="TreeGrafter"/>
</dbReference>
<protein>
    <recommendedName>
        <fullName evidence="2">Myotubularin phosphatase domain-containing protein</fullName>
    </recommendedName>
</protein>
<dbReference type="InterPro" id="IPR029021">
    <property type="entry name" value="Prot-tyrosine_phosphatase-like"/>
</dbReference>
<dbReference type="OrthoDB" id="271628at2759"/>
<dbReference type="AlphaFoldDB" id="A0A834XQ76"/>
<dbReference type="InterPro" id="IPR010569">
    <property type="entry name" value="Myotubularin-like_Pase_dom"/>
</dbReference>
<dbReference type="Proteomes" id="UP000639338">
    <property type="component" value="Unassembled WGS sequence"/>
</dbReference>